<feature type="transmembrane region" description="Helical" evidence="1">
    <location>
        <begin position="202"/>
        <end position="218"/>
    </location>
</feature>
<reference evidence="3" key="1">
    <citation type="journal article" date="2014" name="Nucleic Acids Res.">
        <title>The evolutionary dynamics of variant antigen genes in Babesia reveal a history of genomic innovation underlying host-parasite interaction.</title>
        <authorList>
            <person name="Jackson A.P."/>
            <person name="Otto T.D."/>
            <person name="Darby A."/>
            <person name="Ramaprasad A."/>
            <person name="Xia D."/>
            <person name="Echaide I.E."/>
            <person name="Farber M."/>
            <person name="Gahlot S."/>
            <person name="Gamble J."/>
            <person name="Gupta D."/>
            <person name="Gupta Y."/>
            <person name="Jackson L."/>
            <person name="Malandrin L."/>
            <person name="Malas T.B."/>
            <person name="Moussa E."/>
            <person name="Nair M."/>
            <person name="Reid A.J."/>
            <person name="Sanders M."/>
            <person name="Sharma J."/>
            <person name="Tracey A."/>
            <person name="Quail M.A."/>
            <person name="Weir W."/>
            <person name="Wastling J.M."/>
            <person name="Hall N."/>
            <person name="Willadsen P."/>
            <person name="Lingelbach K."/>
            <person name="Shiels B."/>
            <person name="Tait A."/>
            <person name="Berriman M."/>
            <person name="Allred D.R."/>
            <person name="Pain A."/>
        </authorList>
    </citation>
    <scope>NUCLEOTIDE SEQUENCE</scope>
    <source>
        <strain evidence="3">1802A</strain>
    </source>
</reference>
<reference evidence="3" key="2">
    <citation type="submission" date="2021-05" db="EMBL/GenBank/DDBJ databases">
        <authorList>
            <person name="Pain A."/>
        </authorList>
    </citation>
    <scope>NUCLEOTIDE SEQUENCE</scope>
    <source>
        <strain evidence="3">1802A</strain>
    </source>
</reference>
<dbReference type="InterPro" id="IPR000727">
    <property type="entry name" value="T_SNARE_dom"/>
</dbReference>
<sequence>MNTMDGLWDVDMKAATSSIKEVNECIYMLSLKTNADDRQKYSTMIRAKLSSLQKTIGNMEHTLREMATGVSSANNIEVRRHELDDIKRSQEQLEQAMSQQGNYTFLPESQQTMPRAELERMSRSDLYDYRNTIMRAQDRELDMLDTSADAIKNISTHIRDEVDLHSSLLGDLESAVDSTHTMVSQNREFFTQIIERSSKRRLMVYIIILTTILLFILLI</sequence>
<protein>
    <recommendedName>
        <fullName evidence="2">t-SNARE coiled-coil homology domain-containing protein</fullName>
    </recommendedName>
</protein>
<keyword evidence="1" id="KW-0472">Membrane</keyword>
<proteinExistence type="predicted"/>
<dbReference type="CDD" id="cd15841">
    <property type="entry name" value="SNARE_Qc"/>
    <property type="match status" value="1"/>
</dbReference>
<name>A0AAD9LGR2_BABDI</name>
<dbReference type="Gene3D" id="1.20.5.110">
    <property type="match status" value="1"/>
</dbReference>
<accession>A0AAD9LGR2</accession>
<comment type="caution">
    <text evidence="3">The sequence shown here is derived from an EMBL/GenBank/DDBJ whole genome shotgun (WGS) entry which is preliminary data.</text>
</comment>
<evidence type="ECO:0000313" key="4">
    <source>
        <dbReference type="Proteomes" id="UP001195914"/>
    </source>
</evidence>
<evidence type="ECO:0000313" key="3">
    <source>
        <dbReference type="EMBL" id="KAK1935915.1"/>
    </source>
</evidence>
<dbReference type="PROSITE" id="PS50192">
    <property type="entry name" value="T_SNARE"/>
    <property type="match status" value="1"/>
</dbReference>
<gene>
    <name evidence="3" type="ORF">X943_000355</name>
</gene>
<organism evidence="3 4">
    <name type="scientific">Babesia divergens</name>
    <dbReference type="NCBI Taxonomy" id="32595"/>
    <lineage>
        <taxon>Eukaryota</taxon>
        <taxon>Sar</taxon>
        <taxon>Alveolata</taxon>
        <taxon>Apicomplexa</taxon>
        <taxon>Aconoidasida</taxon>
        <taxon>Piroplasmida</taxon>
        <taxon>Babesiidae</taxon>
        <taxon>Babesia</taxon>
    </lineage>
</organism>
<dbReference type="AlphaFoldDB" id="A0AAD9LGR2"/>
<keyword evidence="1" id="KW-0812">Transmembrane</keyword>
<keyword evidence="1" id="KW-1133">Transmembrane helix</keyword>
<feature type="domain" description="T-SNARE coiled-coil homology" evidence="2">
    <location>
        <begin position="131"/>
        <end position="193"/>
    </location>
</feature>
<evidence type="ECO:0000256" key="1">
    <source>
        <dbReference type="SAM" id="Phobius"/>
    </source>
</evidence>
<dbReference type="EMBL" id="JAHBMH010000044">
    <property type="protein sequence ID" value="KAK1935915.1"/>
    <property type="molecule type" value="Genomic_DNA"/>
</dbReference>
<evidence type="ECO:0000259" key="2">
    <source>
        <dbReference type="PROSITE" id="PS50192"/>
    </source>
</evidence>
<keyword evidence="4" id="KW-1185">Reference proteome</keyword>
<dbReference type="SUPFAM" id="SSF58038">
    <property type="entry name" value="SNARE fusion complex"/>
    <property type="match status" value="1"/>
</dbReference>
<dbReference type="Proteomes" id="UP001195914">
    <property type="component" value="Unassembled WGS sequence"/>
</dbReference>